<dbReference type="PANTHER" id="PTHR22602">
    <property type="entry name" value="TRANSFERASE CAF17, MITOCHONDRIAL-RELATED"/>
    <property type="match status" value="1"/>
</dbReference>
<sequence>MRASGQRRARWASGPENRTASPMRVAVMNRMRFMNERLSRFAHAAPVAGAPDALSKPGAQAKYAPMSTPFLTALPARAVIALTGPEARSFLQRVITRGPEGIAPDSAMFSALLTPQGKVLADFLVFDDGGDGLLFDVPASEAESLVKRFTLYRLRAKADIVLREDLSAAAALGEGEAELKTVALASAPDPRSDRMGLRAIVPAGGPVEAAPYHAARIAAIIPEFGEDYAASEVFSTDVNHDLLNGIDYRKGCFVGQEVASRMHRKGGVRKRTVRLDFDGDAPARGTQVMTGETPLGAITSVSARQALAILRIDRLEAAGGGPVTADGLSARVTLP</sequence>
<evidence type="ECO:0000259" key="2">
    <source>
        <dbReference type="Pfam" id="PF25455"/>
    </source>
</evidence>
<dbReference type="InterPro" id="IPR027266">
    <property type="entry name" value="TrmE/GcvT-like"/>
</dbReference>
<organism evidence="3 4">
    <name type="scientific">Alkalicaulis satelles</name>
    <dbReference type="NCBI Taxonomy" id="2609175"/>
    <lineage>
        <taxon>Bacteria</taxon>
        <taxon>Pseudomonadati</taxon>
        <taxon>Pseudomonadota</taxon>
        <taxon>Alphaproteobacteria</taxon>
        <taxon>Maricaulales</taxon>
        <taxon>Maricaulaceae</taxon>
        <taxon>Alkalicaulis</taxon>
    </lineage>
</organism>
<proteinExistence type="predicted"/>
<feature type="domain" description="CAF17 C-terminal" evidence="2">
    <location>
        <begin position="269"/>
        <end position="335"/>
    </location>
</feature>
<dbReference type="InterPro" id="IPR017703">
    <property type="entry name" value="YgfZ/GCV_T_CS"/>
</dbReference>
<comment type="caution">
    <text evidence="3">The sequence shown here is derived from an EMBL/GenBank/DDBJ whole genome shotgun (WGS) entry which is preliminary data.</text>
</comment>
<evidence type="ECO:0000313" key="4">
    <source>
        <dbReference type="Proteomes" id="UP000325122"/>
    </source>
</evidence>
<dbReference type="InterPro" id="IPR057460">
    <property type="entry name" value="CAF17_C"/>
</dbReference>
<dbReference type="Gene3D" id="3.30.1360.120">
    <property type="entry name" value="Probable tRNA modification gtpase trme, domain 1"/>
    <property type="match status" value="2"/>
</dbReference>
<keyword evidence="1" id="KW-0809">Transit peptide</keyword>
<keyword evidence="4" id="KW-1185">Reference proteome</keyword>
<dbReference type="PANTHER" id="PTHR22602:SF0">
    <property type="entry name" value="TRANSFERASE CAF17, MITOCHONDRIAL-RELATED"/>
    <property type="match status" value="1"/>
</dbReference>
<dbReference type="Proteomes" id="UP000325122">
    <property type="component" value="Unassembled WGS sequence"/>
</dbReference>
<dbReference type="NCBIfam" id="TIGR03317">
    <property type="entry name" value="ygfZ_signature"/>
    <property type="match status" value="1"/>
</dbReference>
<evidence type="ECO:0000313" key="3">
    <source>
        <dbReference type="EMBL" id="KAA5804584.1"/>
    </source>
</evidence>
<dbReference type="InterPro" id="IPR045179">
    <property type="entry name" value="YgfZ/GcvT"/>
</dbReference>
<evidence type="ECO:0000256" key="1">
    <source>
        <dbReference type="ARBA" id="ARBA00022946"/>
    </source>
</evidence>
<protein>
    <submittedName>
        <fullName evidence="3">Folate-binding protein YgfZ</fullName>
    </submittedName>
</protein>
<name>A0A5M6ZLG7_9PROT</name>
<dbReference type="GO" id="GO:0016226">
    <property type="term" value="P:iron-sulfur cluster assembly"/>
    <property type="evidence" value="ECO:0007669"/>
    <property type="project" value="TreeGrafter"/>
</dbReference>
<dbReference type="Pfam" id="PF25455">
    <property type="entry name" value="Beta-barrel_CAF17_C"/>
    <property type="match status" value="1"/>
</dbReference>
<dbReference type="EMBL" id="VWOJ01000001">
    <property type="protein sequence ID" value="KAA5804584.1"/>
    <property type="molecule type" value="Genomic_DNA"/>
</dbReference>
<accession>A0A5M6ZLG7</accession>
<dbReference type="SUPFAM" id="SSF103025">
    <property type="entry name" value="Folate-binding domain"/>
    <property type="match status" value="1"/>
</dbReference>
<gene>
    <name evidence="3" type="ORF">F1654_00820</name>
</gene>
<dbReference type="AlphaFoldDB" id="A0A5M6ZLG7"/>
<reference evidence="3 4" key="1">
    <citation type="submission" date="2019-09" db="EMBL/GenBank/DDBJ databases">
        <authorList>
            <person name="Kevbrin V."/>
            <person name="Grouzdev D.S."/>
        </authorList>
    </citation>
    <scope>NUCLEOTIDE SEQUENCE [LARGE SCALE GENOMIC DNA]</scope>
    <source>
        <strain evidence="3 4">G-192</strain>
    </source>
</reference>